<dbReference type="AlphaFoldDB" id="A0A0P7IVW5"/>
<dbReference type="STRING" id="154981.AKJ29_12235"/>
<reference evidence="1 2" key="1">
    <citation type="submission" date="2015-09" db="EMBL/GenBank/DDBJ databases">
        <title>Draft genome sequence of Aliiroseovarius crassostreae CV919-312TSm, the causative agent of Roseovarius Oyster Disease (formerly Juvenile Oyster Disease).</title>
        <authorList>
            <person name="Kessner L."/>
            <person name="Spinard E."/>
            <person name="Nelson D."/>
        </authorList>
    </citation>
    <scope>NUCLEOTIDE SEQUENCE [LARGE SCALE GENOMIC DNA]</scope>
    <source>
        <strain evidence="1 2">CV919-312</strain>
    </source>
</reference>
<dbReference type="RefSeq" id="WP_055189764.1">
    <property type="nucleotide sequence ID" value="NZ_FPBS01000051.1"/>
</dbReference>
<evidence type="ECO:0000313" key="2">
    <source>
        <dbReference type="Proteomes" id="UP000050471"/>
    </source>
</evidence>
<name>A0A0P7IVW5_9RHOB</name>
<proteinExistence type="predicted"/>
<comment type="caution">
    <text evidence="1">The sequence shown here is derived from an EMBL/GenBank/DDBJ whole genome shotgun (WGS) entry which is preliminary data.</text>
</comment>
<dbReference type="Pfam" id="PF17914">
    <property type="entry name" value="HopA1"/>
    <property type="match status" value="1"/>
</dbReference>
<gene>
    <name evidence="1" type="ORF">AKJ29_12235</name>
</gene>
<keyword evidence="2" id="KW-1185">Reference proteome</keyword>
<accession>A0A0P7IVW5</accession>
<sequence length="329" mass="35989">MKQRLQDFVSHIRFGPKDALIFRDQPTQSTSTPEADQLTQVTEFVYKYLYTHPSGDISQAFRATPPDAKLIAKLSNANTTRADVQQGWVVRTALPDGAVIAERFGKVCKFLPGQFLADHLSLPIRTGSALTVTHMTGTALMQPGFFHMFGQEQMDLAEQAKTVRLYLNLKGAGAAEPAAALLTGMLNSYRIPFTCKFATRLTDYSRADTAVLYLPQRFVRIFLLAFADVQTALGAHLGAEVPVFTRRIAPGVGFAEDPTGEISFGAARSKLVAEAMLSSRISSRMDADKFWSEFLALCAVRGLDPDALHLNPGSSDTFYFPAEIAEVAA</sequence>
<dbReference type="EMBL" id="LKBA01000006">
    <property type="protein sequence ID" value="KPN63425.1"/>
    <property type="molecule type" value="Genomic_DNA"/>
</dbReference>
<dbReference type="Proteomes" id="UP000050471">
    <property type="component" value="Unassembled WGS sequence"/>
</dbReference>
<dbReference type="OrthoDB" id="939976at2"/>
<protein>
    <submittedName>
        <fullName evidence="1">Uncharacterized protein</fullName>
    </submittedName>
</protein>
<dbReference type="InterPro" id="IPR040871">
    <property type="entry name" value="HopA1"/>
</dbReference>
<organism evidence="1 2">
    <name type="scientific">Aliiroseovarius crassostreae</name>
    <dbReference type="NCBI Taxonomy" id="154981"/>
    <lineage>
        <taxon>Bacteria</taxon>
        <taxon>Pseudomonadati</taxon>
        <taxon>Pseudomonadota</taxon>
        <taxon>Alphaproteobacteria</taxon>
        <taxon>Rhodobacterales</taxon>
        <taxon>Paracoccaceae</taxon>
        <taxon>Aliiroseovarius</taxon>
    </lineage>
</organism>
<evidence type="ECO:0000313" key="1">
    <source>
        <dbReference type="EMBL" id="KPN63425.1"/>
    </source>
</evidence>